<protein>
    <recommendedName>
        <fullName evidence="3">DUF4371 domain-containing protein</fullName>
    </recommendedName>
</protein>
<name>A0AAF1B4C2_DAUCS</name>
<reference evidence="1" key="2">
    <citation type="submission" date="2022-03" db="EMBL/GenBank/DDBJ databases">
        <title>Draft title - Genomic analysis of global carrot germplasm unveils the trajectory of domestication and the origin of high carotenoid orange carrot.</title>
        <authorList>
            <person name="Iorizzo M."/>
            <person name="Ellison S."/>
            <person name="Senalik D."/>
            <person name="Macko-Podgorni A."/>
            <person name="Grzebelus D."/>
            <person name="Bostan H."/>
            <person name="Rolling W."/>
            <person name="Curaba J."/>
            <person name="Simon P."/>
        </authorList>
    </citation>
    <scope>NUCLEOTIDE SEQUENCE</scope>
    <source>
        <tissue evidence="1">Leaf</tissue>
    </source>
</reference>
<dbReference type="AlphaFoldDB" id="A0AAF1B4C2"/>
<evidence type="ECO:0008006" key="3">
    <source>
        <dbReference type="Google" id="ProtNLM"/>
    </source>
</evidence>
<evidence type="ECO:0000313" key="1">
    <source>
        <dbReference type="EMBL" id="WOH05720.1"/>
    </source>
</evidence>
<reference evidence="1" key="1">
    <citation type="journal article" date="2016" name="Nat. Genet.">
        <title>A high-quality carrot genome assembly provides new insights into carotenoid accumulation and asterid genome evolution.</title>
        <authorList>
            <person name="Iorizzo M."/>
            <person name="Ellison S."/>
            <person name="Senalik D."/>
            <person name="Zeng P."/>
            <person name="Satapoomin P."/>
            <person name="Huang J."/>
            <person name="Bowman M."/>
            <person name="Iovene M."/>
            <person name="Sanseverino W."/>
            <person name="Cavagnaro P."/>
            <person name="Yildiz M."/>
            <person name="Macko-Podgorni A."/>
            <person name="Moranska E."/>
            <person name="Grzebelus E."/>
            <person name="Grzebelus D."/>
            <person name="Ashrafi H."/>
            <person name="Zheng Z."/>
            <person name="Cheng S."/>
            <person name="Spooner D."/>
            <person name="Van Deynze A."/>
            <person name="Simon P."/>
        </authorList>
    </citation>
    <scope>NUCLEOTIDE SEQUENCE</scope>
    <source>
        <tissue evidence="1">Leaf</tissue>
    </source>
</reference>
<dbReference type="PANTHER" id="PTHR45749">
    <property type="match status" value="1"/>
</dbReference>
<keyword evidence="2" id="KW-1185">Reference proteome</keyword>
<accession>A0AAF1B4C2</accession>
<dbReference type="EMBL" id="CP093348">
    <property type="protein sequence ID" value="WOH05720.1"/>
    <property type="molecule type" value="Genomic_DNA"/>
</dbReference>
<proteinExistence type="predicted"/>
<sequence length="140" mass="15941">MIELLAEFDTIIRKIQNEMIQLLAQEVKSILIGRVKDAKYYSVILYCTPDASSDEQMSLVLRCVNVSESPIRTREFFTEFLQDYDASGIGFDNSRGQGYDNRSNMKGNNKSVQTSLLERNPRAFYTPCACHSLNLILSDI</sequence>
<evidence type="ECO:0000313" key="2">
    <source>
        <dbReference type="Proteomes" id="UP000077755"/>
    </source>
</evidence>
<organism evidence="1 2">
    <name type="scientific">Daucus carota subsp. sativus</name>
    <name type="common">Carrot</name>
    <dbReference type="NCBI Taxonomy" id="79200"/>
    <lineage>
        <taxon>Eukaryota</taxon>
        <taxon>Viridiplantae</taxon>
        <taxon>Streptophyta</taxon>
        <taxon>Embryophyta</taxon>
        <taxon>Tracheophyta</taxon>
        <taxon>Spermatophyta</taxon>
        <taxon>Magnoliopsida</taxon>
        <taxon>eudicotyledons</taxon>
        <taxon>Gunneridae</taxon>
        <taxon>Pentapetalae</taxon>
        <taxon>asterids</taxon>
        <taxon>campanulids</taxon>
        <taxon>Apiales</taxon>
        <taxon>Apiaceae</taxon>
        <taxon>Apioideae</taxon>
        <taxon>Scandiceae</taxon>
        <taxon>Daucinae</taxon>
        <taxon>Daucus</taxon>
        <taxon>Daucus sect. Daucus</taxon>
    </lineage>
</organism>
<dbReference type="Proteomes" id="UP000077755">
    <property type="component" value="Chromosome 6"/>
</dbReference>
<dbReference type="PANTHER" id="PTHR45749:SF35">
    <property type="entry name" value="AC-LIKE TRANSPOSASE-RELATED"/>
    <property type="match status" value="1"/>
</dbReference>
<gene>
    <name evidence="1" type="ORF">DCAR_0625140</name>
</gene>